<keyword evidence="2" id="KW-0472">Membrane</keyword>
<sequence>MAGALGRIKKGLCSLCWLKADVAGLLILTLYFLGMRCISWLFLMALCLASLGVVTMRLPASKATIEASVLSTMAHLFLLVLVALLGAVDTTLEACCVHSPRELASTEASIELHTLSALTPCDGATGSVLAMGVTALAQLMPGSMSSSPFWGEGGVSAQEGAEGSIDFPGS</sequence>
<dbReference type="Proteomes" id="UP000314294">
    <property type="component" value="Unassembled WGS sequence"/>
</dbReference>
<keyword evidence="2" id="KW-1133">Transmembrane helix</keyword>
<gene>
    <name evidence="3" type="ORF">EYF80_023589</name>
</gene>
<feature type="region of interest" description="Disordered" evidence="1">
    <location>
        <begin position="151"/>
        <end position="170"/>
    </location>
</feature>
<evidence type="ECO:0000313" key="4">
    <source>
        <dbReference type="Proteomes" id="UP000314294"/>
    </source>
</evidence>
<dbReference type="AlphaFoldDB" id="A0A4Z2HKK2"/>
<feature type="transmembrane region" description="Helical" evidence="2">
    <location>
        <begin position="38"/>
        <end position="56"/>
    </location>
</feature>
<keyword evidence="4" id="KW-1185">Reference proteome</keyword>
<feature type="transmembrane region" description="Helical" evidence="2">
    <location>
        <begin position="68"/>
        <end position="88"/>
    </location>
</feature>
<name>A0A4Z2HKK2_9TELE</name>
<evidence type="ECO:0000313" key="3">
    <source>
        <dbReference type="EMBL" id="TNN66111.1"/>
    </source>
</evidence>
<evidence type="ECO:0000256" key="2">
    <source>
        <dbReference type="SAM" id="Phobius"/>
    </source>
</evidence>
<evidence type="ECO:0000256" key="1">
    <source>
        <dbReference type="SAM" id="MobiDB-lite"/>
    </source>
</evidence>
<keyword evidence="2" id="KW-0812">Transmembrane</keyword>
<organism evidence="3 4">
    <name type="scientific">Liparis tanakae</name>
    <name type="common">Tanaka's snailfish</name>
    <dbReference type="NCBI Taxonomy" id="230148"/>
    <lineage>
        <taxon>Eukaryota</taxon>
        <taxon>Metazoa</taxon>
        <taxon>Chordata</taxon>
        <taxon>Craniata</taxon>
        <taxon>Vertebrata</taxon>
        <taxon>Euteleostomi</taxon>
        <taxon>Actinopterygii</taxon>
        <taxon>Neopterygii</taxon>
        <taxon>Teleostei</taxon>
        <taxon>Neoteleostei</taxon>
        <taxon>Acanthomorphata</taxon>
        <taxon>Eupercaria</taxon>
        <taxon>Perciformes</taxon>
        <taxon>Cottioidei</taxon>
        <taxon>Cottales</taxon>
        <taxon>Liparidae</taxon>
        <taxon>Liparis</taxon>
    </lineage>
</organism>
<comment type="caution">
    <text evidence="3">The sequence shown here is derived from an EMBL/GenBank/DDBJ whole genome shotgun (WGS) entry which is preliminary data.</text>
</comment>
<feature type="transmembrane region" description="Helical" evidence="2">
    <location>
        <begin position="12"/>
        <end position="32"/>
    </location>
</feature>
<reference evidence="3 4" key="1">
    <citation type="submission" date="2019-03" db="EMBL/GenBank/DDBJ databases">
        <title>First draft genome of Liparis tanakae, snailfish: a comprehensive survey of snailfish specific genes.</title>
        <authorList>
            <person name="Kim W."/>
            <person name="Song I."/>
            <person name="Jeong J.-H."/>
            <person name="Kim D."/>
            <person name="Kim S."/>
            <person name="Ryu S."/>
            <person name="Song J.Y."/>
            <person name="Lee S.K."/>
        </authorList>
    </citation>
    <scope>NUCLEOTIDE SEQUENCE [LARGE SCALE GENOMIC DNA]</scope>
    <source>
        <tissue evidence="3">Muscle</tissue>
    </source>
</reference>
<dbReference type="EMBL" id="SRLO01000224">
    <property type="protein sequence ID" value="TNN66111.1"/>
    <property type="molecule type" value="Genomic_DNA"/>
</dbReference>
<protein>
    <submittedName>
        <fullName evidence="3">Uncharacterized protein</fullName>
    </submittedName>
</protein>
<accession>A0A4Z2HKK2</accession>
<proteinExistence type="predicted"/>